<dbReference type="Pfam" id="PF00075">
    <property type="entry name" value="RNase_H"/>
    <property type="match status" value="1"/>
</dbReference>
<proteinExistence type="predicted"/>
<dbReference type="InterPro" id="IPR005135">
    <property type="entry name" value="Endo/exonuclease/phosphatase"/>
</dbReference>
<dbReference type="PANTHER" id="PTHR36688">
    <property type="entry name" value="ENDO/EXONUCLEASE/PHOSPHATASE DOMAIN-CONTAINING PROTEIN"/>
    <property type="match status" value="1"/>
</dbReference>
<dbReference type="InterPro" id="IPR012337">
    <property type="entry name" value="RNaseH-like_sf"/>
</dbReference>
<organism evidence="3 4">
    <name type="scientific">Aedes albopictus</name>
    <name type="common">Asian tiger mosquito</name>
    <name type="synonym">Stegomyia albopicta</name>
    <dbReference type="NCBI Taxonomy" id="7160"/>
    <lineage>
        <taxon>Eukaryota</taxon>
        <taxon>Metazoa</taxon>
        <taxon>Ecdysozoa</taxon>
        <taxon>Arthropoda</taxon>
        <taxon>Hexapoda</taxon>
        <taxon>Insecta</taxon>
        <taxon>Pterygota</taxon>
        <taxon>Neoptera</taxon>
        <taxon>Endopterygota</taxon>
        <taxon>Diptera</taxon>
        <taxon>Nematocera</taxon>
        <taxon>Culicoidea</taxon>
        <taxon>Culicidae</taxon>
        <taxon>Culicinae</taxon>
        <taxon>Aedini</taxon>
        <taxon>Aedes</taxon>
        <taxon>Stegomyia</taxon>
    </lineage>
</organism>
<evidence type="ECO:0000259" key="1">
    <source>
        <dbReference type="PROSITE" id="PS50878"/>
    </source>
</evidence>
<feature type="domain" description="RNase H type-1" evidence="2">
    <location>
        <begin position="860"/>
        <end position="987"/>
    </location>
</feature>
<dbReference type="CDD" id="cd01650">
    <property type="entry name" value="RT_nLTR_like"/>
    <property type="match status" value="1"/>
</dbReference>
<reference evidence="4" key="1">
    <citation type="journal article" date="2015" name="Proc. Natl. Acad. Sci. U.S.A.">
        <title>Genome sequence of the Asian Tiger mosquito, Aedes albopictus, reveals insights into its biology, genetics, and evolution.</title>
        <authorList>
            <person name="Chen X.G."/>
            <person name="Jiang X."/>
            <person name="Gu J."/>
            <person name="Xu M."/>
            <person name="Wu Y."/>
            <person name="Deng Y."/>
            <person name="Zhang C."/>
            <person name="Bonizzoni M."/>
            <person name="Dermauw W."/>
            <person name="Vontas J."/>
            <person name="Armbruster P."/>
            <person name="Huang X."/>
            <person name="Yang Y."/>
            <person name="Zhang H."/>
            <person name="He W."/>
            <person name="Peng H."/>
            <person name="Liu Y."/>
            <person name="Wu K."/>
            <person name="Chen J."/>
            <person name="Lirakis M."/>
            <person name="Topalis P."/>
            <person name="Van Leeuwen T."/>
            <person name="Hall A.B."/>
            <person name="Jiang X."/>
            <person name="Thorpe C."/>
            <person name="Mueller R.L."/>
            <person name="Sun C."/>
            <person name="Waterhouse R.M."/>
            <person name="Yan G."/>
            <person name="Tu Z.J."/>
            <person name="Fang X."/>
            <person name="James A.A."/>
        </authorList>
    </citation>
    <scope>NUCLEOTIDE SEQUENCE [LARGE SCALE GENOMIC DNA]</scope>
    <source>
        <strain evidence="4">Foshan</strain>
    </source>
</reference>
<dbReference type="PROSITE" id="PS50879">
    <property type="entry name" value="RNASE_H_1"/>
    <property type="match status" value="1"/>
</dbReference>
<dbReference type="Pfam" id="PF14529">
    <property type="entry name" value="Exo_endo_phos_2"/>
    <property type="match status" value="1"/>
</dbReference>
<dbReference type="CDD" id="cd09276">
    <property type="entry name" value="Rnase_HI_RT_non_LTR"/>
    <property type="match status" value="1"/>
</dbReference>
<dbReference type="InterPro" id="IPR000477">
    <property type="entry name" value="RT_dom"/>
</dbReference>
<evidence type="ECO:0000313" key="4">
    <source>
        <dbReference type="Proteomes" id="UP000069940"/>
    </source>
</evidence>
<protein>
    <submittedName>
        <fullName evidence="3">Uncharacterized protein</fullName>
    </submittedName>
</protein>
<dbReference type="GeneID" id="115265412"/>
<dbReference type="SUPFAM" id="SSF53098">
    <property type="entry name" value="Ribonuclease H-like"/>
    <property type="match status" value="1"/>
</dbReference>
<dbReference type="SUPFAM" id="SSF56219">
    <property type="entry name" value="DNase I-like"/>
    <property type="match status" value="1"/>
</dbReference>
<evidence type="ECO:0000259" key="2">
    <source>
        <dbReference type="PROSITE" id="PS50879"/>
    </source>
</evidence>
<dbReference type="PROSITE" id="PS50878">
    <property type="entry name" value="RT_POL"/>
    <property type="match status" value="1"/>
</dbReference>
<dbReference type="RefSeq" id="XP_062699609.1">
    <property type="nucleotide sequence ID" value="XM_062843625.1"/>
</dbReference>
<dbReference type="Gene3D" id="3.60.10.10">
    <property type="entry name" value="Endonuclease/exonuclease/phosphatase"/>
    <property type="match status" value="1"/>
</dbReference>
<dbReference type="Proteomes" id="UP000069940">
    <property type="component" value="Unassembled WGS sequence"/>
</dbReference>
<evidence type="ECO:0000313" key="3">
    <source>
        <dbReference type="EnsemblMetazoa" id="AALFPA23_023942.P35684"/>
    </source>
</evidence>
<accession>A0ABM2A2X1</accession>
<dbReference type="InterPro" id="IPR043502">
    <property type="entry name" value="DNA/RNA_pol_sf"/>
</dbReference>
<dbReference type="InterPro" id="IPR002156">
    <property type="entry name" value="RNaseH_domain"/>
</dbReference>
<reference evidence="3" key="2">
    <citation type="submission" date="2025-05" db="UniProtKB">
        <authorList>
            <consortium name="EnsemblMetazoa"/>
        </authorList>
    </citation>
    <scope>IDENTIFICATION</scope>
    <source>
        <strain evidence="3">Foshan</strain>
    </source>
</reference>
<dbReference type="EnsemblMetazoa" id="AALFPA23_023942.R35684">
    <property type="protein sequence ID" value="AALFPA23_023942.P35684"/>
    <property type="gene ID" value="AALFPA23_023942"/>
</dbReference>
<dbReference type="InterPro" id="IPR052560">
    <property type="entry name" value="RdDP_mobile_element"/>
</dbReference>
<dbReference type="Pfam" id="PF00078">
    <property type="entry name" value="RVT_1"/>
    <property type="match status" value="1"/>
</dbReference>
<dbReference type="SUPFAM" id="SSF56672">
    <property type="entry name" value="DNA/RNA polymerases"/>
    <property type="match status" value="1"/>
</dbReference>
<dbReference type="InterPro" id="IPR036691">
    <property type="entry name" value="Endo/exonu/phosph_ase_sf"/>
</dbReference>
<keyword evidence="4" id="KW-1185">Reference proteome</keyword>
<dbReference type="Gene3D" id="3.30.420.10">
    <property type="entry name" value="Ribonuclease H-like superfamily/Ribonuclease H"/>
    <property type="match status" value="1"/>
</dbReference>
<dbReference type="PANTHER" id="PTHR36688:SF1">
    <property type="entry name" value="ENDONUCLEASE_EXONUCLEASE_PHOSPHATASE DOMAIN-CONTAINING PROTEIN"/>
    <property type="match status" value="1"/>
</dbReference>
<sequence length="1145" mass="130571">MSGEDLDIGILSEVWTSDENVSINKYKISGYHTITDSRNDGYGGAAVLVSTNYNYKSHKLPATSDMTQAVCVEVLSKNVTVLSVYISPSIHLDDFEKDCKALIDFSGKLSKIIIGGDFNAHHQAWGDERCDCRGKVLADNVDAAPLIICNDGSPTFVPVQMDRRSSAIYITLCTPSLYQSMEWKVSDWSIGSHHMAIKVSFGYSQHNRTNVHVNRREVLRSIATLDVSAVKHVEDLMDRNKEIIKRNKFKTKRVPKYWWSEDVDQAWRDKSEARRAFNRQSSLENLLMYKKKAATFQRLKREEIRKKFEGLPDEIGPFYTSKELWQKVGMVTGHKRRRRENNVLFDDRKAAESFLDTHFEKCNTTIEGSYEKVVESLSPEVTDVIIGDLNNMWFRGTISDALKVIKIVPVPKPGRDQTLPEGKRPISLVSTITKVANTAVLHLLQHFLEENKIIPDTSFGFRRHMSTITCVSYLINEIKAAKRGGQVVALIAIDLSNAVKTDKLGEILSELRVPNEVQIWIESFLKNRRLQMAVRSGVIERIVSNGLPQGDVMSPTLFNVYTLGFHAIVVEDVILVQYADDFEVLVKAKSLDEINKKAQLFLDNFRDKAEELNLKINAEKTKAVLFQANNKQLSIKINGQAIETVWSIKHLGVHLDRTLSFGVHIRELGQKLRDRQNVLKVLSGIKHGSHPQVMIRLYEALIRSVTEYGCTAFNNASKSNLKKLETVNNQCLRKANGLTKTTPLNVLHAISGQDQIKVRLEYVSGREICRAMHRNNIVAKQLKALNRLDRASISDEAFTFMEYMYLEHQDVFDSISPVNRITLNREIQIQSTLEGITSAKKEISDRVFKQAALCAMNGKYSTRGRIFTDASKEGNRCAVGIYVENTRQRFSIKLAYETSIMSAEILAISEAAQIVERQQLLNYVIYTDSKSSLIMLNNVIEQREGDSVLVRILETAQKWNIDFQWIPSHVNISGNEIADSLAKNGLTRPFQIVRNPRLLKDAQNYLKKCKAEATNKWYQEYSLDKGRKFYDVFGKFEYTPWFKGLELKGRQVRLLNRLISGHDFSNYWLNKMKIVESGECDMCDESETAEHLILHCPKYGMLRSKYDFDGLYGSTTEMFKTVIETKNLKMLEQIVDFCKKAKMNL</sequence>
<feature type="domain" description="Reverse transcriptase" evidence="1">
    <location>
        <begin position="391"/>
        <end position="642"/>
    </location>
</feature>
<dbReference type="InterPro" id="IPR036397">
    <property type="entry name" value="RNaseH_sf"/>
</dbReference>
<name>A0ABM2A2X1_AEDAL</name>